<proteinExistence type="predicted"/>
<reference evidence="1 2" key="1">
    <citation type="submission" date="2020-02" db="EMBL/GenBank/DDBJ databases">
        <title>Fructobacillus sp. isolated from paper mulberry of Taiwan.</title>
        <authorList>
            <person name="Lin S.-T."/>
        </authorList>
    </citation>
    <scope>NUCLEOTIDE SEQUENCE [LARGE SCALE GENOMIC DNA]</scope>
    <source>
        <strain evidence="1 2">M2-14</strain>
    </source>
</reference>
<dbReference type="EMBL" id="JAAMFK010000006">
    <property type="protein sequence ID" value="MBS9339030.1"/>
    <property type="molecule type" value="Genomic_DNA"/>
</dbReference>
<gene>
    <name evidence="1" type="ORF">G6R29_05270</name>
</gene>
<keyword evidence="2" id="KW-1185">Reference proteome</keyword>
<name>A0ABS5R0S0_9LACO</name>
<organism evidence="1 2">
    <name type="scientific">Fructobacillus broussonetiae</name>
    <dbReference type="NCBI Taxonomy" id="2713173"/>
    <lineage>
        <taxon>Bacteria</taxon>
        <taxon>Bacillati</taxon>
        <taxon>Bacillota</taxon>
        <taxon>Bacilli</taxon>
        <taxon>Lactobacillales</taxon>
        <taxon>Lactobacillaceae</taxon>
        <taxon>Fructobacillus</taxon>
    </lineage>
</organism>
<comment type="caution">
    <text evidence="1">The sequence shown here is derived from an EMBL/GenBank/DDBJ whole genome shotgun (WGS) entry which is preliminary data.</text>
</comment>
<dbReference type="RefSeq" id="WP_213809315.1">
    <property type="nucleotide sequence ID" value="NZ_JAAMFK010000006.1"/>
</dbReference>
<evidence type="ECO:0000313" key="2">
    <source>
        <dbReference type="Proteomes" id="UP001519504"/>
    </source>
</evidence>
<dbReference type="Proteomes" id="UP001519504">
    <property type="component" value="Unassembled WGS sequence"/>
</dbReference>
<evidence type="ECO:0000313" key="1">
    <source>
        <dbReference type="EMBL" id="MBS9339030.1"/>
    </source>
</evidence>
<sequence>MQRNHTFERYKALNETELMAVNGGRLYLLNSYFDIGRYYGNAFRDLTFGFIYGFIFGM</sequence>
<accession>A0ABS5R0S0</accession>
<protein>
    <submittedName>
        <fullName evidence="1">Uncharacterized protein</fullName>
    </submittedName>
</protein>